<protein>
    <submittedName>
        <fullName evidence="1">Uncharacterized protein</fullName>
    </submittedName>
</protein>
<reference evidence="1" key="1">
    <citation type="submission" date="2022-03" db="EMBL/GenBank/DDBJ databases">
        <authorList>
            <person name="Alioto T."/>
            <person name="Alioto T."/>
            <person name="Gomez Garrido J."/>
        </authorList>
    </citation>
    <scope>NUCLEOTIDE SEQUENCE</scope>
</reference>
<keyword evidence="2" id="KW-1185">Reference proteome</keyword>
<evidence type="ECO:0000313" key="1">
    <source>
        <dbReference type="EMBL" id="CAH2322200.1"/>
    </source>
</evidence>
<gene>
    <name evidence="1" type="ORF">PECUL_23A020810</name>
</gene>
<evidence type="ECO:0000313" key="2">
    <source>
        <dbReference type="Proteomes" id="UP001295444"/>
    </source>
</evidence>
<name>A0AAD1WTX3_PELCU</name>
<sequence>FIRVLRNNSNPDVAENQLQEMHQKFKARGYSEQTLDTAYVKALQSISEQRIHLNMGDRLVFPQSFHPNSDKLRLNILDNWRTFTYSVPEATYYKLQEREKPEGLIGTH</sequence>
<feature type="non-terminal residue" evidence="1">
    <location>
        <position position="1"/>
    </location>
</feature>
<proteinExistence type="predicted"/>
<dbReference type="EMBL" id="OW240922">
    <property type="protein sequence ID" value="CAH2322200.1"/>
    <property type="molecule type" value="Genomic_DNA"/>
</dbReference>
<organism evidence="1 2">
    <name type="scientific">Pelobates cultripes</name>
    <name type="common">Western spadefoot toad</name>
    <dbReference type="NCBI Taxonomy" id="61616"/>
    <lineage>
        <taxon>Eukaryota</taxon>
        <taxon>Metazoa</taxon>
        <taxon>Chordata</taxon>
        <taxon>Craniata</taxon>
        <taxon>Vertebrata</taxon>
        <taxon>Euteleostomi</taxon>
        <taxon>Amphibia</taxon>
        <taxon>Batrachia</taxon>
        <taxon>Anura</taxon>
        <taxon>Pelobatoidea</taxon>
        <taxon>Pelobatidae</taxon>
        <taxon>Pelobates</taxon>
    </lineage>
</organism>
<dbReference type="AlphaFoldDB" id="A0AAD1WTX3"/>
<accession>A0AAD1WTX3</accession>
<dbReference type="Proteomes" id="UP001295444">
    <property type="component" value="Chromosome 11"/>
</dbReference>